<proteinExistence type="predicted"/>
<keyword evidence="6" id="KW-1185">Reference proteome</keyword>
<keyword evidence="2" id="KW-0378">Hydrolase</keyword>
<reference evidence="5" key="2">
    <citation type="submission" date="2020-08" db="EMBL/GenBank/DDBJ databases">
        <authorList>
            <person name="Lai Q."/>
        </authorList>
    </citation>
    <scope>NUCLEOTIDE SEQUENCE</scope>
    <source>
        <strain evidence="5">S27-2</strain>
    </source>
</reference>
<organism evidence="5 6">
    <name type="scientific">Neptunicella marina</name>
    <dbReference type="NCBI Taxonomy" id="2125989"/>
    <lineage>
        <taxon>Bacteria</taxon>
        <taxon>Pseudomonadati</taxon>
        <taxon>Pseudomonadota</taxon>
        <taxon>Gammaproteobacteria</taxon>
        <taxon>Alteromonadales</taxon>
        <taxon>Alteromonadaceae</taxon>
        <taxon>Neptunicella</taxon>
    </lineage>
</organism>
<dbReference type="GO" id="GO:0006633">
    <property type="term" value="P:fatty acid biosynthetic process"/>
    <property type="evidence" value="ECO:0007669"/>
    <property type="project" value="UniProtKB-KW"/>
</dbReference>
<keyword evidence="4" id="KW-0276">Fatty acid metabolism</keyword>
<dbReference type="EMBL" id="JACNEP010000008">
    <property type="protein sequence ID" value="MBC3766526.1"/>
    <property type="molecule type" value="Genomic_DNA"/>
</dbReference>
<dbReference type="GO" id="GO:0008770">
    <property type="term" value="F:[acyl-carrier-protein] phosphodiesterase activity"/>
    <property type="evidence" value="ECO:0007669"/>
    <property type="project" value="InterPro"/>
</dbReference>
<accession>A0A8J6IVW2</accession>
<dbReference type="RefSeq" id="WP_186507056.1">
    <property type="nucleotide sequence ID" value="NZ_JACNEP010000008.1"/>
</dbReference>
<evidence type="ECO:0000256" key="2">
    <source>
        <dbReference type="ARBA" id="ARBA00022801"/>
    </source>
</evidence>
<evidence type="ECO:0000313" key="6">
    <source>
        <dbReference type="Proteomes" id="UP000601768"/>
    </source>
</evidence>
<keyword evidence="1" id="KW-0444">Lipid biosynthesis</keyword>
<evidence type="ECO:0000256" key="4">
    <source>
        <dbReference type="ARBA" id="ARBA00023160"/>
    </source>
</evidence>
<evidence type="ECO:0000313" key="5">
    <source>
        <dbReference type="EMBL" id="MBC3766526.1"/>
    </source>
</evidence>
<reference evidence="5" key="1">
    <citation type="journal article" date="2018" name="Int. J. Syst. Evol. Microbiol.">
        <title>Neptunicella marina gen. nov., sp. nov., isolated from surface seawater.</title>
        <authorList>
            <person name="Liu X."/>
            <person name="Lai Q."/>
            <person name="Du Y."/>
            <person name="Zhang X."/>
            <person name="Liu Z."/>
            <person name="Sun F."/>
            <person name="Shao Z."/>
        </authorList>
    </citation>
    <scope>NUCLEOTIDE SEQUENCE</scope>
    <source>
        <strain evidence="5">S27-2</strain>
    </source>
</reference>
<dbReference type="Pfam" id="PF04336">
    <property type="entry name" value="ACP_PD"/>
    <property type="match status" value="1"/>
</dbReference>
<evidence type="ECO:0000256" key="3">
    <source>
        <dbReference type="ARBA" id="ARBA00023098"/>
    </source>
</evidence>
<gene>
    <name evidence="5" type="ORF">H8B19_11620</name>
</gene>
<evidence type="ECO:0000256" key="1">
    <source>
        <dbReference type="ARBA" id="ARBA00022516"/>
    </source>
</evidence>
<dbReference type="PANTHER" id="PTHR38764">
    <property type="entry name" value="ACYL CARRIER PROTEIN PHOSPHODIESTERASE"/>
    <property type="match status" value="1"/>
</dbReference>
<comment type="caution">
    <text evidence="5">The sequence shown here is derived from an EMBL/GenBank/DDBJ whole genome shotgun (WGS) entry which is preliminary data.</text>
</comment>
<sequence length="200" mass="23237">MNYLAHLFLAQPTSDSHFGNLLGDFSRGIDVSKYSDSVVAGLQNHRLVDKFTDNHKDIRLAKQLFSPEYRRVAGIALDILFDHFLIKHWSEYAQVSCDSYCQQAYTLLAVELNKMPARMQRVVTSMVEHQWLQSYQQINGVTYALQRTLSRIRFEHDFVGIVDEIEPNYVELEEVFLNFFPALMQHVQQRAIEHVDKTGI</sequence>
<dbReference type="PANTHER" id="PTHR38764:SF1">
    <property type="entry name" value="ACYL CARRIER PROTEIN PHOSPHODIESTERASE"/>
    <property type="match status" value="1"/>
</dbReference>
<keyword evidence="3" id="KW-0443">Lipid metabolism</keyword>
<dbReference type="InterPro" id="IPR007431">
    <property type="entry name" value="ACP_PD"/>
</dbReference>
<dbReference type="AlphaFoldDB" id="A0A8J6IVW2"/>
<name>A0A8J6IVW2_9ALTE</name>
<dbReference type="PIRSF" id="PIRSF011489">
    <property type="entry name" value="DUF479"/>
    <property type="match status" value="1"/>
</dbReference>
<keyword evidence="4" id="KW-0275">Fatty acid biosynthesis</keyword>
<dbReference type="Proteomes" id="UP000601768">
    <property type="component" value="Unassembled WGS sequence"/>
</dbReference>
<protein>
    <submittedName>
        <fullName evidence="5">DUF479 domain-containing protein</fullName>
    </submittedName>
</protein>